<keyword evidence="1" id="KW-1133">Transmembrane helix</keyword>
<proteinExistence type="predicted"/>
<feature type="transmembrane region" description="Helical" evidence="1">
    <location>
        <begin position="41"/>
        <end position="65"/>
    </location>
</feature>
<dbReference type="Proteomes" id="UP000698335">
    <property type="component" value="Unassembled WGS sequence"/>
</dbReference>
<keyword evidence="4" id="KW-1185">Reference proteome</keyword>
<dbReference type="OrthoDB" id="3186702at2"/>
<dbReference type="AlphaFoldDB" id="A0A930VV55"/>
<keyword evidence="1" id="KW-0472">Membrane</keyword>
<comment type="caution">
    <text evidence="3">The sequence shown here is derived from an EMBL/GenBank/DDBJ whole genome shotgun (WGS) entry which is preliminary data.</text>
</comment>
<name>A0A930VV55_9ACTN</name>
<dbReference type="GeneID" id="84904239"/>
<reference evidence="3" key="2">
    <citation type="submission" date="2020-04" db="EMBL/GenBank/DDBJ databases">
        <title>Deep metagenomics examines the oral microbiome during advanced dental caries in children, revealing novel taxa and co-occurrences with host molecules.</title>
        <authorList>
            <person name="Baker J.L."/>
            <person name="Morton J.T."/>
            <person name="Dinis M."/>
            <person name="Alvarez R."/>
            <person name="Tran N.C."/>
            <person name="Knight R."/>
            <person name="Edlund A."/>
        </authorList>
    </citation>
    <scope>NUCLEOTIDE SEQUENCE</scope>
    <source>
        <strain evidence="3">JCVI_38_bin.5</strain>
    </source>
</reference>
<organism evidence="3 5">
    <name type="scientific">Lancefieldella rimae</name>
    <dbReference type="NCBI Taxonomy" id="1383"/>
    <lineage>
        <taxon>Bacteria</taxon>
        <taxon>Bacillati</taxon>
        <taxon>Actinomycetota</taxon>
        <taxon>Coriobacteriia</taxon>
        <taxon>Coriobacteriales</taxon>
        <taxon>Atopobiaceae</taxon>
        <taxon>Lancefieldella</taxon>
    </lineage>
</organism>
<dbReference type="Pfam" id="PF10031">
    <property type="entry name" value="DUF2273"/>
    <property type="match status" value="1"/>
</dbReference>
<accession>A0A930VV55</accession>
<evidence type="ECO:0000313" key="3">
    <source>
        <dbReference type="EMBL" id="MBF4807871.1"/>
    </source>
</evidence>
<evidence type="ECO:0000313" key="5">
    <source>
        <dbReference type="Proteomes" id="UP000698335"/>
    </source>
</evidence>
<dbReference type="EMBL" id="JABZGW010000154">
    <property type="protein sequence ID" value="MBF4807871.1"/>
    <property type="molecule type" value="Genomic_DNA"/>
</dbReference>
<gene>
    <name evidence="3" type="ORF">HXK26_04165</name>
    <name evidence="2" type="ORF">IV60_GL000106</name>
</gene>
<dbReference type="InterPro" id="IPR018730">
    <property type="entry name" value="DUF2273"/>
</dbReference>
<sequence length="75" mass="8435">MNTIQAWIHDHFPGHENAFIGGVCGLLTAILFFNLGFWRTLILIILVIVGVAIGQIFDGAATLITKFREFFSDRR</sequence>
<evidence type="ECO:0000313" key="4">
    <source>
        <dbReference type="Proteomes" id="UP000051927"/>
    </source>
</evidence>
<evidence type="ECO:0000313" key="2">
    <source>
        <dbReference type="EMBL" id="KRO02936.1"/>
    </source>
</evidence>
<keyword evidence="1" id="KW-0812">Transmembrane</keyword>
<dbReference type="RefSeq" id="WP_003148365.1">
    <property type="nucleotide sequence ID" value="NZ_CAUOKZ010000008.1"/>
</dbReference>
<dbReference type="EMBL" id="JQCP01000001">
    <property type="protein sequence ID" value="KRO02936.1"/>
    <property type="molecule type" value="Genomic_DNA"/>
</dbReference>
<evidence type="ECO:0000256" key="1">
    <source>
        <dbReference type="SAM" id="Phobius"/>
    </source>
</evidence>
<protein>
    <submittedName>
        <fullName evidence="3">DUF2273 domain-containing protein</fullName>
    </submittedName>
</protein>
<feature type="transmembrane region" description="Helical" evidence="1">
    <location>
        <begin position="18"/>
        <end position="35"/>
    </location>
</feature>
<reference evidence="2 4" key="1">
    <citation type="journal article" date="2015" name="Genome Announc.">
        <title>Expanding the biotechnology potential of lactobacilli through comparative genomics of 213 strains and associated genera.</title>
        <authorList>
            <person name="Sun Z."/>
            <person name="Harris H.M."/>
            <person name="McCann A."/>
            <person name="Guo C."/>
            <person name="Argimon S."/>
            <person name="Zhang W."/>
            <person name="Yang X."/>
            <person name="Jeffery I.B."/>
            <person name="Cooney J.C."/>
            <person name="Kagawa T.F."/>
            <person name="Liu W."/>
            <person name="Song Y."/>
            <person name="Salvetti E."/>
            <person name="Wrobel A."/>
            <person name="Rasinkangas P."/>
            <person name="Parkhill J."/>
            <person name="Rea M.C."/>
            <person name="O'Sullivan O."/>
            <person name="Ritari J."/>
            <person name="Douillard F.P."/>
            <person name="Paul Ross R."/>
            <person name="Yang R."/>
            <person name="Briner A.E."/>
            <person name="Felis G.E."/>
            <person name="de Vos W.M."/>
            <person name="Barrangou R."/>
            <person name="Klaenhammer T.R."/>
            <person name="Caufield P.W."/>
            <person name="Cui Y."/>
            <person name="Zhang H."/>
            <person name="O'Toole P.W."/>
        </authorList>
    </citation>
    <scope>NUCLEOTIDE SEQUENCE [LARGE SCALE GENOMIC DNA]</scope>
    <source>
        <strain evidence="2 4">DSM 7090</strain>
    </source>
</reference>
<dbReference type="Proteomes" id="UP000051927">
    <property type="component" value="Unassembled WGS sequence"/>
</dbReference>